<protein>
    <submittedName>
        <fullName evidence="2">Uncharacterized protein</fullName>
    </submittedName>
</protein>
<name>A0A3N4IAT2_ASCIM</name>
<dbReference type="EMBL" id="ML119706">
    <property type="protein sequence ID" value="RPA78854.1"/>
    <property type="molecule type" value="Genomic_DNA"/>
</dbReference>
<evidence type="ECO:0000313" key="2">
    <source>
        <dbReference type="EMBL" id="RPA78854.1"/>
    </source>
</evidence>
<reference evidence="2 3" key="1">
    <citation type="journal article" date="2018" name="Nat. Ecol. Evol.">
        <title>Pezizomycetes genomes reveal the molecular basis of ectomycorrhizal truffle lifestyle.</title>
        <authorList>
            <person name="Murat C."/>
            <person name="Payen T."/>
            <person name="Noel B."/>
            <person name="Kuo A."/>
            <person name="Morin E."/>
            <person name="Chen J."/>
            <person name="Kohler A."/>
            <person name="Krizsan K."/>
            <person name="Balestrini R."/>
            <person name="Da Silva C."/>
            <person name="Montanini B."/>
            <person name="Hainaut M."/>
            <person name="Levati E."/>
            <person name="Barry K.W."/>
            <person name="Belfiori B."/>
            <person name="Cichocki N."/>
            <person name="Clum A."/>
            <person name="Dockter R.B."/>
            <person name="Fauchery L."/>
            <person name="Guy J."/>
            <person name="Iotti M."/>
            <person name="Le Tacon F."/>
            <person name="Lindquist E.A."/>
            <person name="Lipzen A."/>
            <person name="Malagnac F."/>
            <person name="Mello A."/>
            <person name="Molinier V."/>
            <person name="Miyauchi S."/>
            <person name="Poulain J."/>
            <person name="Riccioni C."/>
            <person name="Rubini A."/>
            <person name="Sitrit Y."/>
            <person name="Splivallo R."/>
            <person name="Traeger S."/>
            <person name="Wang M."/>
            <person name="Zifcakova L."/>
            <person name="Wipf D."/>
            <person name="Zambonelli A."/>
            <person name="Paolocci F."/>
            <person name="Nowrousian M."/>
            <person name="Ottonello S."/>
            <person name="Baldrian P."/>
            <person name="Spatafora J.W."/>
            <person name="Henrissat B."/>
            <person name="Nagy L.G."/>
            <person name="Aury J.M."/>
            <person name="Wincker P."/>
            <person name="Grigoriev I.V."/>
            <person name="Bonfante P."/>
            <person name="Martin F.M."/>
        </authorList>
    </citation>
    <scope>NUCLEOTIDE SEQUENCE [LARGE SCALE GENOMIC DNA]</scope>
    <source>
        <strain evidence="2 3">RN42</strain>
    </source>
</reference>
<gene>
    <name evidence="2" type="ORF">BJ508DRAFT_328885</name>
</gene>
<proteinExistence type="predicted"/>
<dbReference type="Proteomes" id="UP000275078">
    <property type="component" value="Unassembled WGS sequence"/>
</dbReference>
<dbReference type="AlphaFoldDB" id="A0A3N4IAT2"/>
<keyword evidence="3" id="KW-1185">Reference proteome</keyword>
<organism evidence="2 3">
    <name type="scientific">Ascobolus immersus RN42</name>
    <dbReference type="NCBI Taxonomy" id="1160509"/>
    <lineage>
        <taxon>Eukaryota</taxon>
        <taxon>Fungi</taxon>
        <taxon>Dikarya</taxon>
        <taxon>Ascomycota</taxon>
        <taxon>Pezizomycotina</taxon>
        <taxon>Pezizomycetes</taxon>
        <taxon>Pezizales</taxon>
        <taxon>Ascobolaceae</taxon>
        <taxon>Ascobolus</taxon>
    </lineage>
</organism>
<evidence type="ECO:0000256" key="1">
    <source>
        <dbReference type="SAM" id="MobiDB-lite"/>
    </source>
</evidence>
<feature type="region of interest" description="Disordered" evidence="1">
    <location>
        <begin position="30"/>
        <end position="57"/>
    </location>
</feature>
<accession>A0A3N4IAT2</accession>
<evidence type="ECO:0000313" key="3">
    <source>
        <dbReference type="Proteomes" id="UP000275078"/>
    </source>
</evidence>
<sequence>MDRPEEPPKAATFLQYLLLNAALARQQTAENATVDESEDAVELGPSRIGTEFPTEKASKTGPWRFSEIKASYEQLLFDKSNGLVDTVCKIRATQLDHDKLFKSTLEEVFPDLKRKRTVAELLVLRQINRLEVEINRLKGEVLDLQLELALGGGKVELDGHWWSEGGGVL</sequence>